<keyword evidence="2" id="KW-1185">Reference proteome</keyword>
<gene>
    <name evidence="1" type="ORF">SAE02_74250</name>
</gene>
<proteinExistence type="predicted"/>
<sequence>MYLDNPGFSGPIRALTGEVDLDKAWNIPVALHGNPRFVGQMFLEQWWSVARHTRCEGLTA</sequence>
<evidence type="ECO:0000313" key="1">
    <source>
        <dbReference type="EMBL" id="GEO43277.1"/>
    </source>
</evidence>
<dbReference type="AlphaFoldDB" id="A0A512E3L1"/>
<comment type="caution">
    <text evidence="1">The sequence shown here is derived from an EMBL/GenBank/DDBJ whole genome shotgun (WGS) entry which is preliminary data.</text>
</comment>
<evidence type="ECO:0000313" key="2">
    <source>
        <dbReference type="Proteomes" id="UP000321523"/>
    </source>
</evidence>
<dbReference type="EMBL" id="BJYZ01000071">
    <property type="protein sequence ID" value="GEO43277.1"/>
    <property type="molecule type" value="Genomic_DNA"/>
</dbReference>
<dbReference type="Proteomes" id="UP000321523">
    <property type="component" value="Unassembled WGS sequence"/>
</dbReference>
<reference evidence="1 2" key="1">
    <citation type="submission" date="2019-07" db="EMBL/GenBank/DDBJ databases">
        <title>Whole genome shotgun sequence of Skermanella aerolata NBRC 106429.</title>
        <authorList>
            <person name="Hosoyama A."/>
            <person name="Uohara A."/>
            <person name="Ohji S."/>
            <person name="Ichikawa N."/>
        </authorList>
    </citation>
    <scope>NUCLEOTIDE SEQUENCE [LARGE SCALE GENOMIC DNA]</scope>
    <source>
        <strain evidence="1 2">NBRC 106429</strain>
    </source>
</reference>
<name>A0A512E3L1_9PROT</name>
<protein>
    <submittedName>
        <fullName evidence="1">Uncharacterized protein</fullName>
    </submittedName>
</protein>
<accession>A0A512E3L1</accession>
<organism evidence="1 2">
    <name type="scientific">Skermanella aerolata</name>
    <dbReference type="NCBI Taxonomy" id="393310"/>
    <lineage>
        <taxon>Bacteria</taxon>
        <taxon>Pseudomonadati</taxon>
        <taxon>Pseudomonadota</taxon>
        <taxon>Alphaproteobacteria</taxon>
        <taxon>Rhodospirillales</taxon>
        <taxon>Azospirillaceae</taxon>
        <taxon>Skermanella</taxon>
    </lineage>
</organism>